<reference evidence="2" key="1">
    <citation type="submission" date="2021-01" db="UniProtKB">
        <authorList>
            <consortium name="EnsemblMetazoa"/>
        </authorList>
    </citation>
    <scope>IDENTIFICATION</scope>
</reference>
<proteinExistence type="predicted"/>
<dbReference type="Proteomes" id="UP000594262">
    <property type="component" value="Unplaced"/>
</dbReference>
<accession>A0A7M5XLC3</accession>
<dbReference type="PANTHER" id="PTHR46579">
    <property type="entry name" value="F5/8 TYPE C DOMAIN-CONTAINING PROTEIN-RELATED"/>
    <property type="match status" value="1"/>
</dbReference>
<keyword evidence="3" id="KW-1185">Reference proteome</keyword>
<dbReference type="RefSeq" id="XP_066910929.1">
    <property type="nucleotide sequence ID" value="XM_067054828.1"/>
</dbReference>
<dbReference type="AlphaFoldDB" id="A0A7M5XLC3"/>
<dbReference type="GeneID" id="136798248"/>
<dbReference type="InterPro" id="IPR004242">
    <property type="entry name" value="Transposase_21"/>
</dbReference>
<dbReference type="EnsemblMetazoa" id="CLYHEMT025424.1">
    <property type="protein sequence ID" value="CLYHEMP025424.1"/>
    <property type="gene ID" value="CLYHEMG025424"/>
</dbReference>
<keyword evidence="1" id="KW-1133">Transmembrane helix</keyword>
<dbReference type="PANTHER" id="PTHR46579:SF1">
    <property type="entry name" value="F5_8 TYPE C DOMAIN-CONTAINING PROTEIN"/>
    <property type="match status" value="1"/>
</dbReference>
<name>A0A7M5XLC3_9CNID</name>
<evidence type="ECO:0000256" key="1">
    <source>
        <dbReference type="SAM" id="Phobius"/>
    </source>
</evidence>
<organism evidence="2 3">
    <name type="scientific">Clytia hemisphaerica</name>
    <dbReference type="NCBI Taxonomy" id="252671"/>
    <lineage>
        <taxon>Eukaryota</taxon>
        <taxon>Metazoa</taxon>
        <taxon>Cnidaria</taxon>
        <taxon>Hydrozoa</taxon>
        <taxon>Hydroidolina</taxon>
        <taxon>Leptothecata</taxon>
        <taxon>Obeliida</taxon>
        <taxon>Clytiidae</taxon>
        <taxon>Clytia</taxon>
    </lineage>
</organism>
<dbReference type="Pfam" id="PF02992">
    <property type="entry name" value="Transposase_21"/>
    <property type="match status" value="1"/>
</dbReference>
<feature type="transmembrane region" description="Helical" evidence="1">
    <location>
        <begin position="12"/>
        <end position="33"/>
    </location>
</feature>
<evidence type="ECO:0000313" key="2">
    <source>
        <dbReference type="EnsemblMetazoa" id="CLYHEMP025424.1"/>
    </source>
</evidence>
<keyword evidence="1" id="KW-0472">Membrane</keyword>
<evidence type="ECO:0000313" key="3">
    <source>
        <dbReference type="Proteomes" id="UP000594262"/>
    </source>
</evidence>
<dbReference type="OrthoDB" id="5988523at2759"/>
<sequence>MIIAFSQKYKLPGVALSSLIILINILLPSNHIFPRSLYMLKKLFGSLNPNVKTHYFCKECLMKLDKDSVVCPNSTCCQSKKTEKPMTKSYFMQFDIKSQIKAIFSRAGMLLKLNHRFNRTASSPSDIYDFSLYKSYSAFLNNPFNISFMWNTDGVPLFKSIKSSIWPVFYTINELPFKDRRKKENILISGLWYGETHPNMLLFLSPQFESFRELTYFGTQINEEVTIKSMLLCGTFDMPAKASVLNFQQFNAFYGCPKCLQEGETAKTAKNGNVRFNKSNPTGPHRTHTETVEHAKEAMIAKNHVKGVKGPTPLMLVPSYDVIRGIGIDYMHAVLLGVTKLLMSMWCDGSHKNEPYSVFQALPQVEDRLLSLKPPNYISRAPRTIKSNLGYWKASEFRSFLLYYFVPVMSKLLPSIYFEHFYLLSHAVHLLLKSNITSNDIATAKRFIFLFCSTFDKLYQRRYMTINIHSLIHLPKTVSELGPLYVYSLFSFEDKNGFILKLIHGTQNISFQLASAVSASNYLPYLAETCIKPGTNEDKYMRQLNGTYHKYCFEINHNIIGIGSLSTYDASKEESALFINRFMELEFSAFTFPSIKLEGYIIRSCCRTKEIRRNSTTVSLATGHYFSIDRFVCFKNNNGNVYYVAFGYFFDIEHFQVFQPESGFSSCLKEGEAESIVKKVKLNDKLSMVEVTEIIEQCLFLGVDCENSYVTNFPNVLESD</sequence>
<protein>
    <submittedName>
        <fullName evidence="2">Uncharacterized protein</fullName>
    </submittedName>
</protein>
<keyword evidence="1" id="KW-0812">Transmembrane</keyword>